<protein>
    <submittedName>
        <fullName evidence="2">Uncharacterized protein</fullName>
    </submittedName>
</protein>
<evidence type="ECO:0000313" key="2">
    <source>
        <dbReference type="EMBL" id="KKM91805.1"/>
    </source>
</evidence>
<sequence>MARATRADRTLLALLPASAAGSVLVMLNLAIYCAALTLGALYLAAEGHPSQERLAIGGLLWMVSSTYLFLGIDRTIRRRFGALQGKNL</sequence>
<proteinExistence type="predicted"/>
<accession>A0A0F9NSK7</accession>
<evidence type="ECO:0000256" key="1">
    <source>
        <dbReference type="SAM" id="Phobius"/>
    </source>
</evidence>
<keyword evidence="1" id="KW-1133">Transmembrane helix</keyword>
<name>A0A0F9NSK7_9ZZZZ</name>
<feature type="transmembrane region" description="Helical" evidence="1">
    <location>
        <begin position="54"/>
        <end position="72"/>
    </location>
</feature>
<feature type="transmembrane region" description="Helical" evidence="1">
    <location>
        <begin position="12"/>
        <end position="42"/>
    </location>
</feature>
<reference evidence="2" key="1">
    <citation type="journal article" date="2015" name="Nature">
        <title>Complex archaea that bridge the gap between prokaryotes and eukaryotes.</title>
        <authorList>
            <person name="Spang A."/>
            <person name="Saw J.H."/>
            <person name="Jorgensen S.L."/>
            <person name="Zaremba-Niedzwiedzka K."/>
            <person name="Martijn J."/>
            <person name="Lind A.E."/>
            <person name="van Eijk R."/>
            <person name="Schleper C."/>
            <person name="Guy L."/>
            <person name="Ettema T.J."/>
        </authorList>
    </citation>
    <scope>NUCLEOTIDE SEQUENCE</scope>
</reference>
<comment type="caution">
    <text evidence="2">The sequence shown here is derived from an EMBL/GenBank/DDBJ whole genome shotgun (WGS) entry which is preliminary data.</text>
</comment>
<gene>
    <name evidence="2" type="ORF">LCGC14_1224780</name>
</gene>
<keyword evidence="1" id="KW-0812">Transmembrane</keyword>
<dbReference type="AlphaFoldDB" id="A0A0F9NSK7"/>
<dbReference type="EMBL" id="LAZR01006485">
    <property type="protein sequence ID" value="KKM91805.1"/>
    <property type="molecule type" value="Genomic_DNA"/>
</dbReference>
<organism evidence="2">
    <name type="scientific">marine sediment metagenome</name>
    <dbReference type="NCBI Taxonomy" id="412755"/>
    <lineage>
        <taxon>unclassified sequences</taxon>
        <taxon>metagenomes</taxon>
        <taxon>ecological metagenomes</taxon>
    </lineage>
</organism>
<keyword evidence="1" id="KW-0472">Membrane</keyword>